<comment type="caution">
    <text evidence="1">The sequence shown here is derived from an EMBL/GenBank/DDBJ whole genome shotgun (WGS) entry which is preliminary data.</text>
</comment>
<accession>A0ABU0EKE4</accession>
<proteinExistence type="predicted"/>
<dbReference type="EMBL" id="JAUSVB010000006">
    <property type="protein sequence ID" value="MDQ0375754.1"/>
    <property type="molecule type" value="Genomic_DNA"/>
</dbReference>
<protein>
    <submittedName>
        <fullName evidence="1">Uncharacterized protein</fullName>
    </submittedName>
</protein>
<evidence type="ECO:0000313" key="1">
    <source>
        <dbReference type="EMBL" id="MDQ0375754.1"/>
    </source>
</evidence>
<keyword evidence="2" id="KW-1185">Reference proteome</keyword>
<reference evidence="1 2" key="1">
    <citation type="submission" date="2023-07" db="EMBL/GenBank/DDBJ databases">
        <title>Sorghum-associated microbial communities from plants grown in Nebraska, USA.</title>
        <authorList>
            <person name="Schachtman D."/>
        </authorList>
    </citation>
    <scope>NUCLEOTIDE SEQUENCE [LARGE SCALE GENOMIC DNA]</scope>
    <source>
        <strain evidence="1 2">BE332</strain>
    </source>
</reference>
<evidence type="ECO:0000313" key="2">
    <source>
        <dbReference type="Proteomes" id="UP001239626"/>
    </source>
</evidence>
<dbReference type="Proteomes" id="UP001239626">
    <property type="component" value="Unassembled WGS sequence"/>
</dbReference>
<gene>
    <name evidence="1" type="ORF">J2X26_004092</name>
</gene>
<name>A0ABU0EKE4_9CELL</name>
<dbReference type="RefSeq" id="WP_307494541.1">
    <property type="nucleotide sequence ID" value="NZ_JAUSVB010000006.1"/>
</dbReference>
<sequence length="78" mass="8042">MKFVLEVDLSAGAVADAPLEELGRILRYWAGNVKHYPLQPGSGETISDSTYASVGSWTITGADSPAERGSAAGASATD</sequence>
<organism evidence="1 2">
    <name type="scientific">Cellulomonas humilata</name>
    <dbReference type="NCBI Taxonomy" id="144055"/>
    <lineage>
        <taxon>Bacteria</taxon>
        <taxon>Bacillati</taxon>
        <taxon>Actinomycetota</taxon>
        <taxon>Actinomycetes</taxon>
        <taxon>Micrococcales</taxon>
        <taxon>Cellulomonadaceae</taxon>
        <taxon>Cellulomonas</taxon>
    </lineage>
</organism>